<accession>A0AAD4GYP2</accession>
<feature type="compositionally biased region" description="Low complexity" evidence="1">
    <location>
        <begin position="705"/>
        <end position="718"/>
    </location>
</feature>
<feature type="region of interest" description="Disordered" evidence="1">
    <location>
        <begin position="581"/>
        <end position="609"/>
    </location>
</feature>
<feature type="region of interest" description="Disordered" evidence="1">
    <location>
        <begin position="255"/>
        <end position="317"/>
    </location>
</feature>
<name>A0AAD4GYP2_ASPNN</name>
<sequence>MSNPLSPLTSSRQNSRVFSPASHASHIDKTTFDNFITTNENPANALSSPSKLIDDVGAGSPQDFGYISERELDTRDVFDEDTGFIEQQPSSPFQDTGRDDTADLQMLGKRYPSLGPSEPSATPRKRSYEEVPDSRDLDDELEDRFKRGTAMRDVPDIAVNDDNVDASFDNEQDIGGAAAHEVGNSMVEERRNEGMSTVLHENHDNDHTNEKVNLRERTEDAMIDDSYHDMDETCLSTFSAVPNTDMTTFAMLRGNSPIKGARPLPSSPRKAENLEPSTPTTARRSPKKHTLLDMSSPVASPTPRKRDARDAEYSNDGSNLLDFTDQLSFFPRKRYSVQNSDRYSPRRSPLRSTRESMRSPSKVSLLDFDIPTAPTPRSIPTVTLRELESLKSGFLSEISSLKATLSGKEAEVSSLKQAVADAERRVGEALEEVRNEAGRKEALEVEQAEWERRGQEMEDVLRSVKAEIVEGEREKERLMTKVDELEKGKEELESRMVELETQLDSARKATSSEEGSSNSTSATKTAEQTAAEVQDAVEKVARELHTLYKGKHETKVAALKKSYEGRWEKRVREAEKKLKAVHEENERLKSERDTALGASARPDTSMIVHDKDEFEAEKRVLEAKIKGLQQEMAALKDDSDRLRNELKVERAEKGELVAAVDEWLAIQQSQPATSENPPVFFPRDDASPEPGLEGAAPEEFRRSIGRSASSGIRPSSNGSGNGEKKISKIGAPASRHARGNSGGKSGIAVFTPGRSGIMGSIERMGRGGI</sequence>
<gene>
    <name evidence="2" type="ORF">FE257_007709</name>
</gene>
<feature type="compositionally biased region" description="Polar residues" evidence="1">
    <location>
        <begin position="1"/>
        <end position="17"/>
    </location>
</feature>
<dbReference type="InterPro" id="IPR039915">
    <property type="entry name" value="TACC"/>
</dbReference>
<feature type="compositionally biased region" description="Polar residues" evidence="1">
    <location>
        <begin position="85"/>
        <end position="94"/>
    </location>
</feature>
<evidence type="ECO:0000313" key="3">
    <source>
        <dbReference type="Proteomes" id="UP001194746"/>
    </source>
</evidence>
<reference evidence="2" key="1">
    <citation type="journal article" date="2019" name="Beilstein J. Org. Chem.">
        <title>Nanangenines: drimane sesquiterpenoids as the dominant metabolite cohort of a novel Australian fungus, Aspergillus nanangensis.</title>
        <authorList>
            <person name="Lacey H.J."/>
            <person name="Gilchrist C.L.M."/>
            <person name="Crombie A."/>
            <person name="Kalaitzis J.A."/>
            <person name="Vuong D."/>
            <person name="Rutledge P.J."/>
            <person name="Turner P."/>
            <person name="Pitt J.I."/>
            <person name="Lacey E."/>
            <person name="Chooi Y.H."/>
            <person name="Piggott A.M."/>
        </authorList>
    </citation>
    <scope>NUCLEOTIDE SEQUENCE</scope>
    <source>
        <strain evidence="2">MST-FP2251</strain>
    </source>
</reference>
<dbReference type="Proteomes" id="UP001194746">
    <property type="component" value="Unassembled WGS sequence"/>
</dbReference>
<feature type="compositionally biased region" description="Basic and acidic residues" evidence="1">
    <location>
        <begin position="581"/>
        <end position="594"/>
    </location>
</feature>
<protein>
    <submittedName>
        <fullName evidence="2">Uncharacterized protein</fullName>
    </submittedName>
</protein>
<feature type="compositionally biased region" description="Basic and acidic residues" evidence="1">
    <location>
        <begin position="486"/>
        <end position="498"/>
    </location>
</feature>
<reference evidence="2" key="2">
    <citation type="submission" date="2020-02" db="EMBL/GenBank/DDBJ databases">
        <authorList>
            <person name="Gilchrist C.L.M."/>
            <person name="Chooi Y.-H."/>
        </authorList>
    </citation>
    <scope>NUCLEOTIDE SEQUENCE</scope>
    <source>
        <strain evidence="2">MST-FP2251</strain>
    </source>
</reference>
<dbReference type="Pfam" id="PF12709">
    <property type="entry name" value="Fungal_TACC"/>
    <property type="match status" value="1"/>
</dbReference>
<feature type="compositionally biased region" description="Polar residues" evidence="1">
    <location>
        <begin position="38"/>
        <end position="50"/>
    </location>
</feature>
<feature type="region of interest" description="Disordered" evidence="1">
    <location>
        <begin position="668"/>
        <end position="769"/>
    </location>
</feature>
<feature type="compositionally biased region" description="Basic and acidic residues" evidence="1">
    <location>
        <begin position="126"/>
        <end position="135"/>
    </location>
</feature>
<keyword evidence="3" id="KW-1185">Reference proteome</keyword>
<feature type="region of interest" description="Disordered" evidence="1">
    <location>
        <begin position="38"/>
        <end position="140"/>
    </location>
</feature>
<feature type="region of interest" description="Disordered" evidence="1">
    <location>
        <begin position="486"/>
        <end position="533"/>
    </location>
</feature>
<dbReference type="PANTHER" id="PTHR13924:SF10">
    <property type="entry name" value="TRANSFORMING ACIDIC COILED-COIL PROTEIN, ISOFORM K"/>
    <property type="match status" value="1"/>
</dbReference>
<proteinExistence type="predicted"/>
<dbReference type="PANTHER" id="PTHR13924">
    <property type="entry name" value="TRANSFORMING ACIDIC COILED-COIL CONTAINING PROTEIN 1/2"/>
    <property type="match status" value="1"/>
</dbReference>
<evidence type="ECO:0000256" key="1">
    <source>
        <dbReference type="SAM" id="MobiDB-lite"/>
    </source>
</evidence>
<dbReference type="AlphaFoldDB" id="A0AAD4GYP2"/>
<feature type="region of interest" description="Disordered" evidence="1">
    <location>
        <begin position="1"/>
        <end position="24"/>
    </location>
</feature>
<dbReference type="GO" id="GO:0007052">
    <property type="term" value="P:mitotic spindle organization"/>
    <property type="evidence" value="ECO:0007669"/>
    <property type="project" value="InterPro"/>
</dbReference>
<dbReference type="GO" id="GO:0005737">
    <property type="term" value="C:cytoplasm"/>
    <property type="evidence" value="ECO:0007669"/>
    <property type="project" value="TreeGrafter"/>
</dbReference>
<feature type="region of interest" description="Disordered" evidence="1">
    <location>
        <begin position="338"/>
        <end position="378"/>
    </location>
</feature>
<dbReference type="EMBL" id="VCAU01000004">
    <property type="protein sequence ID" value="KAF9894207.1"/>
    <property type="molecule type" value="Genomic_DNA"/>
</dbReference>
<dbReference type="InterPro" id="IPR024312">
    <property type="entry name" value="TACC_fungi"/>
</dbReference>
<dbReference type="Gene3D" id="1.10.287.1490">
    <property type="match status" value="1"/>
</dbReference>
<evidence type="ECO:0000313" key="2">
    <source>
        <dbReference type="EMBL" id="KAF9894207.1"/>
    </source>
</evidence>
<comment type="caution">
    <text evidence="2">The sequence shown here is derived from an EMBL/GenBank/DDBJ whole genome shotgun (WGS) entry which is preliminary data.</text>
</comment>
<organism evidence="2 3">
    <name type="scientific">Aspergillus nanangensis</name>
    <dbReference type="NCBI Taxonomy" id="2582783"/>
    <lineage>
        <taxon>Eukaryota</taxon>
        <taxon>Fungi</taxon>
        <taxon>Dikarya</taxon>
        <taxon>Ascomycota</taxon>
        <taxon>Pezizomycotina</taxon>
        <taxon>Eurotiomycetes</taxon>
        <taxon>Eurotiomycetidae</taxon>
        <taxon>Eurotiales</taxon>
        <taxon>Aspergillaceae</taxon>
        <taxon>Aspergillus</taxon>
        <taxon>Aspergillus subgen. Circumdati</taxon>
    </lineage>
</organism>
<feature type="compositionally biased region" description="Low complexity" evidence="1">
    <location>
        <begin position="688"/>
        <end position="697"/>
    </location>
</feature>
<feature type="compositionally biased region" description="Low complexity" evidence="1">
    <location>
        <begin position="512"/>
        <end position="523"/>
    </location>
</feature>
<feature type="compositionally biased region" description="Basic and acidic residues" evidence="1">
    <location>
        <begin position="68"/>
        <end position="77"/>
    </location>
</feature>